<evidence type="ECO:0000259" key="2">
    <source>
        <dbReference type="Pfam" id="PF07883"/>
    </source>
</evidence>
<dbReference type="Proteomes" id="UP000019024">
    <property type="component" value="Plasmid unnamed"/>
</dbReference>
<evidence type="ECO:0000256" key="1">
    <source>
        <dbReference type="ARBA" id="ARBA00022723"/>
    </source>
</evidence>
<dbReference type="Pfam" id="PF07883">
    <property type="entry name" value="Cupin_2"/>
    <property type="match status" value="1"/>
</dbReference>
<accession>W0JW83</accession>
<evidence type="ECO:0000313" key="3">
    <source>
        <dbReference type="EMBL" id="AHG01592.1"/>
    </source>
</evidence>
<keyword evidence="3" id="KW-0614">Plasmid</keyword>
<organism evidence="3 4">
    <name type="scientific">Halostagnicola larsenii XH-48</name>
    <dbReference type="NCBI Taxonomy" id="797299"/>
    <lineage>
        <taxon>Archaea</taxon>
        <taxon>Methanobacteriati</taxon>
        <taxon>Methanobacteriota</taxon>
        <taxon>Stenosarchaea group</taxon>
        <taxon>Halobacteria</taxon>
        <taxon>Halobacteriales</taxon>
        <taxon>Natrialbaceae</taxon>
        <taxon>Halostagnicola</taxon>
    </lineage>
</organism>
<dbReference type="PANTHER" id="PTHR35848:SF9">
    <property type="entry name" value="SLL1358 PROTEIN"/>
    <property type="match status" value="1"/>
</dbReference>
<dbReference type="GeneID" id="25146987"/>
<dbReference type="GO" id="GO:0046872">
    <property type="term" value="F:metal ion binding"/>
    <property type="evidence" value="ECO:0007669"/>
    <property type="project" value="UniProtKB-KW"/>
</dbReference>
<dbReference type="HOGENOM" id="CLU_2021437_0_0_2"/>
<dbReference type="PATRIC" id="fig|797299.3.peg.3327"/>
<dbReference type="InterPro" id="IPR051610">
    <property type="entry name" value="GPI/OXD"/>
</dbReference>
<dbReference type="EMBL" id="CP007056">
    <property type="protein sequence ID" value="AHG01592.1"/>
    <property type="molecule type" value="Genomic_DNA"/>
</dbReference>
<dbReference type="InterPro" id="IPR014710">
    <property type="entry name" value="RmlC-like_jellyroll"/>
</dbReference>
<protein>
    <submittedName>
        <fullName evidence="3">Cupin</fullName>
    </submittedName>
</protein>
<dbReference type="RefSeq" id="WP_049954461.1">
    <property type="nucleotide sequence ID" value="NZ_CP007056.1"/>
</dbReference>
<keyword evidence="4" id="KW-1185">Reference proteome</keyword>
<dbReference type="AlphaFoldDB" id="W0JW83"/>
<keyword evidence="1" id="KW-0479">Metal-binding</keyword>
<feature type="domain" description="Cupin type-2" evidence="2">
    <location>
        <begin position="37"/>
        <end position="108"/>
    </location>
</feature>
<dbReference type="KEGG" id="hlr:HALLA_04125"/>
<dbReference type="eggNOG" id="arCOG02998">
    <property type="taxonomic scope" value="Archaea"/>
</dbReference>
<dbReference type="InterPro" id="IPR011051">
    <property type="entry name" value="RmlC_Cupin_sf"/>
</dbReference>
<dbReference type="SUPFAM" id="SSF51182">
    <property type="entry name" value="RmlC-like cupins"/>
    <property type="match status" value="1"/>
</dbReference>
<sequence>MAYQIVSPDDIEPLDDRPVDARSISAAAGLENVGLRLYTAEPGEQLPLAYHYHDEQEEIFYVLDGTLHVETPDEEFVVEPGTAFIAEPGNPHRAFNPESGSDPVEVLALGAPAVDDAHPYEE</sequence>
<proteinExistence type="predicted"/>
<reference evidence="3 4" key="1">
    <citation type="submission" date="2014-01" db="EMBL/GenBank/DDBJ databases">
        <authorList>
            <consortium name="DOE Joint Genome Institute"/>
            <person name="Anderson I."/>
            <person name="Huntemann M."/>
            <person name="Han J."/>
            <person name="Chen A."/>
            <person name="Kyrpides N."/>
            <person name="Mavromatis K."/>
            <person name="Markowitz V."/>
            <person name="Palaniappan K."/>
            <person name="Ivanova N."/>
            <person name="Schaumberg A."/>
            <person name="Pati A."/>
            <person name="Liolios K."/>
            <person name="Nordberg H.P."/>
            <person name="Cantor M.N."/>
            <person name="Hua S.X."/>
            <person name="Woyke T."/>
        </authorList>
    </citation>
    <scope>NUCLEOTIDE SEQUENCE [LARGE SCALE GENOMIC DNA]</scope>
    <source>
        <strain evidence="3 4">XH-48</strain>
        <plasmid evidence="4">1</plasmid>
    </source>
</reference>
<dbReference type="PANTHER" id="PTHR35848">
    <property type="entry name" value="OXALATE-BINDING PROTEIN"/>
    <property type="match status" value="1"/>
</dbReference>
<geneLocation type="plasmid" evidence="3">
    <name>unnamed</name>
</geneLocation>
<dbReference type="OrthoDB" id="192542at2157"/>
<name>W0JW83_9EURY</name>
<gene>
    <name evidence="3" type="ORF">HALLA_04125</name>
</gene>
<dbReference type="InterPro" id="IPR013096">
    <property type="entry name" value="Cupin_2"/>
</dbReference>
<dbReference type="Gene3D" id="2.60.120.10">
    <property type="entry name" value="Jelly Rolls"/>
    <property type="match status" value="1"/>
</dbReference>
<evidence type="ECO:0000313" key="4">
    <source>
        <dbReference type="Proteomes" id="UP000019024"/>
    </source>
</evidence>